<keyword evidence="4 7" id="KW-0418">Kinase</keyword>
<reference evidence="9 10" key="2">
    <citation type="journal article" date="2010" name="Stand. Genomic Sci.">
        <title>Complete genome sequence of Syntrophothermus lipocalidus type strain (TGB-C1).</title>
        <authorList>
            <person name="Djao O.D."/>
            <person name="Zhang X."/>
            <person name="Lucas S."/>
            <person name="Lapidus A."/>
            <person name="Del Rio T.G."/>
            <person name="Nolan M."/>
            <person name="Tice H."/>
            <person name="Cheng J.F."/>
            <person name="Han C."/>
            <person name="Tapia R."/>
            <person name="Goodwin L."/>
            <person name="Pitluck S."/>
            <person name="Liolios K."/>
            <person name="Ivanova N."/>
            <person name="Mavromatis K."/>
            <person name="Mikhailova N."/>
            <person name="Ovchinnikova G."/>
            <person name="Pati A."/>
            <person name="Brambilla E."/>
            <person name="Chen A."/>
            <person name="Palaniappan K."/>
            <person name="Land M."/>
            <person name="Hauser L."/>
            <person name="Chang Y.J."/>
            <person name="Jeffries C.D."/>
            <person name="Rohde M."/>
            <person name="Sikorski J."/>
            <person name="Spring S."/>
            <person name="Goker M."/>
            <person name="Detter J.C."/>
            <person name="Woyke T."/>
            <person name="Bristow J."/>
            <person name="Eisen J.A."/>
            <person name="Markowitz V."/>
            <person name="Hugenholtz P."/>
            <person name="Kyrpides N.C."/>
            <person name="Klenk H.P."/>
        </authorList>
    </citation>
    <scope>NUCLEOTIDE SEQUENCE [LARGE SCALE GENOMIC DNA]</scope>
    <source>
        <strain evidence="10">DSM 12680 / TGB-C1</strain>
    </source>
</reference>
<dbReference type="PANTHER" id="PTHR35526:SF3">
    <property type="entry name" value="ANTI-SIGMA-F FACTOR RSBW"/>
    <property type="match status" value="1"/>
</dbReference>
<dbReference type="NCBIfam" id="TIGR01925">
    <property type="entry name" value="spIIAB"/>
    <property type="match status" value="1"/>
</dbReference>
<dbReference type="OrthoDB" id="9768808at2"/>
<keyword evidence="5 7" id="KW-0067">ATP-binding</keyword>
<dbReference type="AlphaFoldDB" id="D7CKS5"/>
<keyword evidence="2 7" id="KW-0808">Transferase</keyword>
<evidence type="ECO:0000259" key="8">
    <source>
        <dbReference type="SMART" id="SM00387"/>
    </source>
</evidence>
<dbReference type="InterPro" id="IPR036890">
    <property type="entry name" value="HATPase_C_sf"/>
</dbReference>
<protein>
    <recommendedName>
        <fullName evidence="7">Anti-sigma F factor</fullName>
        <ecNumber evidence="7">2.7.11.1</ecNumber>
    </recommendedName>
    <alternativeName>
        <fullName evidence="7">Stage II sporulation protein AB</fullName>
    </alternativeName>
</protein>
<comment type="catalytic activity">
    <reaction evidence="7">
        <text>L-threonyl-[protein] + ATP = O-phospho-L-threonyl-[protein] + ADP + H(+)</text>
        <dbReference type="Rhea" id="RHEA:46608"/>
        <dbReference type="Rhea" id="RHEA-COMP:11060"/>
        <dbReference type="Rhea" id="RHEA-COMP:11605"/>
        <dbReference type="ChEBI" id="CHEBI:15378"/>
        <dbReference type="ChEBI" id="CHEBI:30013"/>
        <dbReference type="ChEBI" id="CHEBI:30616"/>
        <dbReference type="ChEBI" id="CHEBI:61977"/>
        <dbReference type="ChEBI" id="CHEBI:456216"/>
        <dbReference type="EC" id="2.7.11.1"/>
    </reaction>
</comment>
<evidence type="ECO:0000256" key="2">
    <source>
        <dbReference type="ARBA" id="ARBA00022679"/>
    </source>
</evidence>
<dbReference type="Pfam" id="PF13581">
    <property type="entry name" value="HATPase_c_2"/>
    <property type="match status" value="1"/>
</dbReference>
<dbReference type="RefSeq" id="WP_013174712.1">
    <property type="nucleotide sequence ID" value="NC_014220.1"/>
</dbReference>
<evidence type="ECO:0000256" key="1">
    <source>
        <dbReference type="ARBA" id="ARBA00022527"/>
    </source>
</evidence>
<evidence type="ECO:0000256" key="4">
    <source>
        <dbReference type="ARBA" id="ARBA00022777"/>
    </source>
</evidence>
<dbReference type="InterPro" id="IPR010194">
    <property type="entry name" value="Anti-sigma_F"/>
</dbReference>
<dbReference type="GO" id="GO:0016989">
    <property type="term" value="F:sigma factor antagonist activity"/>
    <property type="evidence" value="ECO:0007669"/>
    <property type="project" value="InterPro"/>
</dbReference>
<dbReference type="EMBL" id="CP002048">
    <property type="protein sequence ID" value="ADI01310.1"/>
    <property type="molecule type" value="Genomic_DNA"/>
</dbReference>
<dbReference type="InterPro" id="IPR050267">
    <property type="entry name" value="Anti-sigma-factor_SerPK"/>
</dbReference>
<comment type="similarity">
    <text evidence="7">Belongs to the anti-sigma-factor family.</text>
</comment>
<dbReference type="GO" id="GO:0042174">
    <property type="term" value="P:negative regulation of sporulation resulting in formation of a cellular spore"/>
    <property type="evidence" value="ECO:0007669"/>
    <property type="project" value="InterPro"/>
</dbReference>
<dbReference type="Proteomes" id="UP000000378">
    <property type="component" value="Chromosome"/>
</dbReference>
<reference evidence="10" key="1">
    <citation type="journal article" date="2010" name="Stand. Genomic Sci.">
        <title>Complete genome sequence of Syntrophothermus lipocalidus type strain (TGB-C1T).</title>
        <authorList>
            <consortium name="US DOE Joint Genome Institute (JGI-PGF)"/>
            <person name="Djao O."/>
            <person name="Zhang X."/>
            <person name="Lucas S."/>
            <person name="Lapidus A."/>
            <person name="Glavina Del Rio T."/>
            <person name="Nolan M."/>
            <person name="Tice H."/>
            <person name="Cheng J."/>
            <person name="Han C."/>
            <person name="Tapia R."/>
            <person name="Goodwin L."/>
            <person name="Pitluck S."/>
            <person name="Liolios K."/>
            <person name="Ivanova N."/>
            <person name="Mavromatis K."/>
            <person name="Mikhailova N."/>
            <person name="Ovchinnikova G."/>
            <person name="Pati A."/>
            <person name="Brambilla E."/>
            <person name="Chen A."/>
            <person name="Palaniappan K."/>
            <person name="Land M."/>
            <person name="Hauser L."/>
            <person name="Chang Y."/>
            <person name="Jeffries C."/>
            <person name="Rohde M."/>
            <person name="Sikorski J."/>
            <person name="Spring S."/>
            <person name="Goker M."/>
            <person name="Detter J."/>
            <person name="Woyke T."/>
            <person name="Bristow J."/>
            <person name="Eisen J."/>
            <person name="Markowitz V."/>
            <person name="Hugenholtz P."/>
            <person name="Kyrpides N."/>
            <person name="Klenk H."/>
        </authorList>
    </citation>
    <scope>NUCLEOTIDE SEQUENCE [LARGE SCALE GENOMIC DNA]</scope>
    <source>
        <strain evidence="10">DSM 12680 / TGB-C1</strain>
    </source>
</reference>
<evidence type="ECO:0000256" key="3">
    <source>
        <dbReference type="ARBA" id="ARBA00022741"/>
    </source>
</evidence>
<feature type="domain" description="Histidine kinase/HSP90-like ATPase" evidence="8">
    <location>
        <begin position="37"/>
        <end position="141"/>
    </location>
</feature>
<dbReference type="GO" id="GO:0005524">
    <property type="term" value="F:ATP binding"/>
    <property type="evidence" value="ECO:0007669"/>
    <property type="project" value="UniProtKB-KW"/>
</dbReference>
<keyword evidence="3 7" id="KW-0547">Nucleotide-binding</keyword>
<evidence type="ECO:0000313" key="10">
    <source>
        <dbReference type="Proteomes" id="UP000000378"/>
    </source>
</evidence>
<dbReference type="InterPro" id="IPR003594">
    <property type="entry name" value="HATPase_dom"/>
</dbReference>
<dbReference type="PANTHER" id="PTHR35526">
    <property type="entry name" value="ANTI-SIGMA-F FACTOR RSBW-RELATED"/>
    <property type="match status" value="1"/>
</dbReference>
<dbReference type="GO" id="GO:0030436">
    <property type="term" value="P:asexual sporulation"/>
    <property type="evidence" value="ECO:0007669"/>
    <property type="project" value="UniProtKB-UniRule"/>
</dbReference>
<dbReference type="STRING" id="643648.Slip_0526"/>
<evidence type="ECO:0000256" key="5">
    <source>
        <dbReference type="ARBA" id="ARBA00022840"/>
    </source>
</evidence>
<keyword evidence="6 7" id="KW-0749">Sporulation</keyword>
<dbReference type="HAMAP" id="MF_00637">
    <property type="entry name" value="Anti_sigma_F"/>
    <property type="match status" value="1"/>
</dbReference>
<dbReference type="GO" id="GO:0030435">
    <property type="term" value="P:sporulation resulting in formation of a cellular spore"/>
    <property type="evidence" value="ECO:0007669"/>
    <property type="project" value="UniProtKB-KW"/>
</dbReference>
<organism evidence="9 10">
    <name type="scientific">Syntrophothermus lipocalidus (strain DSM 12680 / TGB-C1)</name>
    <dbReference type="NCBI Taxonomy" id="643648"/>
    <lineage>
        <taxon>Bacteria</taxon>
        <taxon>Bacillati</taxon>
        <taxon>Bacillota</taxon>
        <taxon>Clostridia</taxon>
        <taxon>Eubacteriales</taxon>
        <taxon>Syntrophomonadaceae</taxon>
        <taxon>Syntrophothermus</taxon>
    </lineage>
</organism>
<dbReference type="HOGENOM" id="CLU_090336_11_0_9"/>
<sequence>MKLKNYVRLEFWSLPENVAWARTCAAALVAQLDCTLEELEEVKLVVSEAVTNCIIHGYENQRDGRIVVELALYEERVLEVAVIDYGRGIEDLEKAMQAGYSSDPERTGMGFVFMRSFTDHLEVDSAPGKGTKVKMVRDFGQRDRQALA</sequence>
<comment type="catalytic activity">
    <reaction evidence="7">
        <text>L-seryl-[protein] + ATP = O-phospho-L-seryl-[protein] + ADP + H(+)</text>
        <dbReference type="Rhea" id="RHEA:17989"/>
        <dbReference type="Rhea" id="RHEA-COMP:9863"/>
        <dbReference type="Rhea" id="RHEA-COMP:11604"/>
        <dbReference type="ChEBI" id="CHEBI:15378"/>
        <dbReference type="ChEBI" id="CHEBI:29999"/>
        <dbReference type="ChEBI" id="CHEBI:30616"/>
        <dbReference type="ChEBI" id="CHEBI:83421"/>
        <dbReference type="ChEBI" id="CHEBI:456216"/>
        <dbReference type="EC" id="2.7.11.1"/>
    </reaction>
</comment>
<accession>D7CKS5</accession>
<dbReference type="GO" id="GO:0106310">
    <property type="term" value="F:protein serine kinase activity"/>
    <property type="evidence" value="ECO:0007669"/>
    <property type="project" value="RHEA"/>
</dbReference>
<keyword evidence="1 7" id="KW-0723">Serine/threonine-protein kinase</keyword>
<evidence type="ECO:0000256" key="6">
    <source>
        <dbReference type="ARBA" id="ARBA00022969"/>
    </source>
</evidence>
<dbReference type="SMART" id="SM00387">
    <property type="entry name" value="HATPase_c"/>
    <property type="match status" value="1"/>
</dbReference>
<keyword evidence="10" id="KW-1185">Reference proteome</keyword>
<comment type="function">
    <text evidence="7">Binds to sigma F and blocks its ability to form an RNA polymerase holoenzyme (E-sigma F). Phosphorylates SpoIIAA on a serine residue. This phosphorylation may enable SpoIIAA to act as an anti-anti-sigma factor that counteracts SpoIIAB and thus releases sigma F from inhibition.</text>
</comment>
<name>D7CKS5_SYNLT</name>
<dbReference type="Gene3D" id="3.30.565.10">
    <property type="entry name" value="Histidine kinase-like ATPase, C-terminal domain"/>
    <property type="match status" value="1"/>
</dbReference>
<dbReference type="EC" id="2.7.11.1" evidence="7"/>
<evidence type="ECO:0000313" key="9">
    <source>
        <dbReference type="EMBL" id="ADI01310.1"/>
    </source>
</evidence>
<evidence type="ECO:0000256" key="7">
    <source>
        <dbReference type="HAMAP-Rule" id="MF_00637"/>
    </source>
</evidence>
<dbReference type="KEGG" id="slp:Slip_0526"/>
<dbReference type="SUPFAM" id="SSF55874">
    <property type="entry name" value="ATPase domain of HSP90 chaperone/DNA topoisomerase II/histidine kinase"/>
    <property type="match status" value="1"/>
</dbReference>
<proteinExistence type="inferred from homology"/>
<dbReference type="eggNOG" id="COG2172">
    <property type="taxonomic scope" value="Bacteria"/>
</dbReference>
<dbReference type="GO" id="GO:0004674">
    <property type="term" value="F:protein serine/threonine kinase activity"/>
    <property type="evidence" value="ECO:0007669"/>
    <property type="project" value="UniProtKB-KW"/>
</dbReference>
<gene>
    <name evidence="7" type="primary">spoIIAB</name>
    <name evidence="9" type="ordered locus">Slip_0526</name>
</gene>